<dbReference type="Gene3D" id="3.30.565.10">
    <property type="entry name" value="Histidine kinase-like ATPase, C-terminal domain"/>
    <property type="match status" value="1"/>
</dbReference>
<dbReference type="CDD" id="cd16917">
    <property type="entry name" value="HATPase_UhpB-NarQ-NarX-like"/>
    <property type="match status" value="1"/>
</dbReference>
<feature type="transmembrane region" description="Helical" evidence="9">
    <location>
        <begin position="12"/>
        <end position="34"/>
    </location>
</feature>
<evidence type="ECO:0000256" key="4">
    <source>
        <dbReference type="ARBA" id="ARBA00022679"/>
    </source>
</evidence>
<evidence type="ECO:0000256" key="8">
    <source>
        <dbReference type="ARBA" id="ARBA00023012"/>
    </source>
</evidence>
<keyword evidence="12" id="KW-1185">Reference proteome</keyword>
<proteinExistence type="predicted"/>
<evidence type="ECO:0000256" key="2">
    <source>
        <dbReference type="ARBA" id="ARBA00012438"/>
    </source>
</evidence>
<evidence type="ECO:0000256" key="9">
    <source>
        <dbReference type="SAM" id="Phobius"/>
    </source>
</evidence>
<evidence type="ECO:0000313" key="12">
    <source>
        <dbReference type="Proteomes" id="UP000199455"/>
    </source>
</evidence>
<keyword evidence="3" id="KW-0597">Phosphoprotein</keyword>
<gene>
    <name evidence="11" type="ORF">SAMN04488024_108178</name>
</gene>
<sequence>MQNDQDREILFVIIPSIIIFFALSSAIVFLMLYFQKRKFQYVKEKNEREKQFAEQLLQSRLEMQEQTFDSISQEIHDNVGQLLSLSRLQLSIAEQSEMNDKGLLADIKGNIGNALTDLRDIAKSLSTSRIQQLTLIQAVEQELQRIGRSGTINCSVEVSGNEQAIAEQKKIITFRIVQESLQNILKHAAATNIAVGFEFLNEQLNISIADDGMGFSTDENIKAESGLGLQNIIKRSELIMGKATISSTINLGTKIILTIPYV</sequence>
<evidence type="ECO:0000259" key="10">
    <source>
        <dbReference type="PROSITE" id="PS50109"/>
    </source>
</evidence>
<dbReference type="EC" id="2.7.13.3" evidence="2"/>
<dbReference type="Gene3D" id="1.20.5.1930">
    <property type="match status" value="1"/>
</dbReference>
<keyword evidence="7" id="KW-0067">ATP-binding</keyword>
<accession>A0A1G6Y6N8</accession>
<dbReference type="PANTHER" id="PTHR24421:SF10">
    <property type="entry name" value="NITRATE_NITRITE SENSOR PROTEIN NARQ"/>
    <property type="match status" value="1"/>
</dbReference>
<dbReference type="AlphaFoldDB" id="A0A1G6Y6N8"/>
<dbReference type="SUPFAM" id="SSF55874">
    <property type="entry name" value="ATPase domain of HSP90 chaperone/DNA topoisomerase II/histidine kinase"/>
    <property type="match status" value="1"/>
</dbReference>
<keyword evidence="9" id="KW-0472">Membrane</keyword>
<organism evidence="11 12">
    <name type="scientific">Pedobacter soli</name>
    <dbReference type="NCBI Taxonomy" id="390242"/>
    <lineage>
        <taxon>Bacteria</taxon>
        <taxon>Pseudomonadati</taxon>
        <taxon>Bacteroidota</taxon>
        <taxon>Sphingobacteriia</taxon>
        <taxon>Sphingobacteriales</taxon>
        <taxon>Sphingobacteriaceae</taxon>
        <taxon>Pedobacter</taxon>
    </lineage>
</organism>
<keyword evidence="4" id="KW-0808">Transferase</keyword>
<dbReference type="InterPro" id="IPR011712">
    <property type="entry name" value="Sig_transdc_His_kin_sub3_dim/P"/>
</dbReference>
<dbReference type="GO" id="GO:0005524">
    <property type="term" value="F:ATP binding"/>
    <property type="evidence" value="ECO:0007669"/>
    <property type="project" value="UniProtKB-KW"/>
</dbReference>
<dbReference type="STRING" id="390242.SAMN04488024_108178"/>
<dbReference type="Pfam" id="PF02518">
    <property type="entry name" value="HATPase_c"/>
    <property type="match status" value="1"/>
</dbReference>
<evidence type="ECO:0000313" key="11">
    <source>
        <dbReference type="EMBL" id="SDD86068.1"/>
    </source>
</evidence>
<dbReference type="GO" id="GO:0046983">
    <property type="term" value="F:protein dimerization activity"/>
    <property type="evidence" value="ECO:0007669"/>
    <property type="project" value="InterPro"/>
</dbReference>
<dbReference type="InterPro" id="IPR050482">
    <property type="entry name" value="Sensor_HK_TwoCompSys"/>
</dbReference>
<dbReference type="Pfam" id="PF07730">
    <property type="entry name" value="HisKA_3"/>
    <property type="match status" value="1"/>
</dbReference>
<dbReference type="InterPro" id="IPR003594">
    <property type="entry name" value="HATPase_dom"/>
</dbReference>
<keyword evidence="9" id="KW-0812">Transmembrane</keyword>
<dbReference type="Proteomes" id="UP000199455">
    <property type="component" value="Unassembled WGS sequence"/>
</dbReference>
<keyword evidence="6 11" id="KW-0418">Kinase</keyword>
<keyword evidence="8" id="KW-0902">Two-component regulatory system</keyword>
<dbReference type="PROSITE" id="PS50109">
    <property type="entry name" value="HIS_KIN"/>
    <property type="match status" value="1"/>
</dbReference>
<evidence type="ECO:0000256" key="1">
    <source>
        <dbReference type="ARBA" id="ARBA00000085"/>
    </source>
</evidence>
<name>A0A1G6Y6N8_9SPHI</name>
<dbReference type="InterPro" id="IPR005467">
    <property type="entry name" value="His_kinase_dom"/>
</dbReference>
<feature type="domain" description="Histidine kinase" evidence="10">
    <location>
        <begin position="70"/>
        <end position="262"/>
    </location>
</feature>
<evidence type="ECO:0000256" key="6">
    <source>
        <dbReference type="ARBA" id="ARBA00022777"/>
    </source>
</evidence>
<keyword evidence="9" id="KW-1133">Transmembrane helix</keyword>
<dbReference type="PANTHER" id="PTHR24421">
    <property type="entry name" value="NITRATE/NITRITE SENSOR PROTEIN NARX-RELATED"/>
    <property type="match status" value="1"/>
</dbReference>
<evidence type="ECO:0000256" key="7">
    <source>
        <dbReference type="ARBA" id="ARBA00022840"/>
    </source>
</evidence>
<reference evidence="12" key="1">
    <citation type="submission" date="2016-10" db="EMBL/GenBank/DDBJ databases">
        <authorList>
            <person name="Varghese N."/>
            <person name="Submissions S."/>
        </authorList>
    </citation>
    <scope>NUCLEOTIDE SEQUENCE [LARGE SCALE GENOMIC DNA]</scope>
    <source>
        <strain evidence="12">DSM 18609</strain>
    </source>
</reference>
<evidence type="ECO:0000256" key="5">
    <source>
        <dbReference type="ARBA" id="ARBA00022741"/>
    </source>
</evidence>
<comment type="catalytic activity">
    <reaction evidence="1">
        <text>ATP + protein L-histidine = ADP + protein N-phospho-L-histidine.</text>
        <dbReference type="EC" id="2.7.13.3"/>
    </reaction>
</comment>
<dbReference type="GO" id="GO:0000155">
    <property type="term" value="F:phosphorelay sensor kinase activity"/>
    <property type="evidence" value="ECO:0007669"/>
    <property type="project" value="InterPro"/>
</dbReference>
<protein>
    <recommendedName>
        <fullName evidence="2">histidine kinase</fullName>
        <ecNumber evidence="2">2.7.13.3</ecNumber>
    </recommendedName>
</protein>
<dbReference type="InterPro" id="IPR036890">
    <property type="entry name" value="HATPase_C_sf"/>
</dbReference>
<keyword evidence="5" id="KW-0547">Nucleotide-binding</keyword>
<dbReference type="RefSeq" id="WP_090771015.1">
    <property type="nucleotide sequence ID" value="NZ_FMZH01000008.1"/>
</dbReference>
<dbReference type="GO" id="GO:0016020">
    <property type="term" value="C:membrane"/>
    <property type="evidence" value="ECO:0007669"/>
    <property type="project" value="InterPro"/>
</dbReference>
<evidence type="ECO:0000256" key="3">
    <source>
        <dbReference type="ARBA" id="ARBA00022553"/>
    </source>
</evidence>
<dbReference type="EMBL" id="FMZH01000008">
    <property type="protein sequence ID" value="SDD86068.1"/>
    <property type="molecule type" value="Genomic_DNA"/>
</dbReference>